<reference evidence="1" key="1">
    <citation type="submission" date="2019-06" db="EMBL/GenBank/DDBJ databases">
        <authorList>
            <person name="Zheng W."/>
        </authorList>
    </citation>
    <scope>NUCLEOTIDE SEQUENCE</scope>
    <source>
        <strain evidence="1">QDHG01</strain>
    </source>
</reference>
<organism evidence="1 2">
    <name type="scientific">Halteria grandinella</name>
    <dbReference type="NCBI Taxonomy" id="5974"/>
    <lineage>
        <taxon>Eukaryota</taxon>
        <taxon>Sar</taxon>
        <taxon>Alveolata</taxon>
        <taxon>Ciliophora</taxon>
        <taxon>Intramacronucleata</taxon>
        <taxon>Spirotrichea</taxon>
        <taxon>Stichotrichia</taxon>
        <taxon>Sporadotrichida</taxon>
        <taxon>Halteriidae</taxon>
        <taxon>Halteria</taxon>
    </lineage>
</organism>
<keyword evidence="2" id="KW-1185">Reference proteome</keyword>
<comment type="caution">
    <text evidence="1">The sequence shown here is derived from an EMBL/GenBank/DDBJ whole genome shotgun (WGS) entry which is preliminary data.</text>
</comment>
<name>A0A8J8NGP8_HALGN</name>
<dbReference type="EMBL" id="RRYP01017008">
    <property type="protein sequence ID" value="TNV74428.1"/>
    <property type="molecule type" value="Genomic_DNA"/>
</dbReference>
<sequence>MDQIILLIRACPESKLKSALINEYVDIQLIGIIDQYTDHKSASHAMHSRMPKYLCLSFQTSIGVYLIEANNYKRKQKLSTINLQ</sequence>
<evidence type="ECO:0000313" key="1">
    <source>
        <dbReference type="EMBL" id="TNV74428.1"/>
    </source>
</evidence>
<dbReference type="AlphaFoldDB" id="A0A8J8NGP8"/>
<accession>A0A8J8NGP8</accession>
<gene>
    <name evidence="1" type="ORF">FGO68_gene11173</name>
</gene>
<dbReference type="Proteomes" id="UP000785679">
    <property type="component" value="Unassembled WGS sequence"/>
</dbReference>
<protein>
    <submittedName>
        <fullName evidence="1">Uncharacterized protein</fullName>
    </submittedName>
</protein>
<evidence type="ECO:0000313" key="2">
    <source>
        <dbReference type="Proteomes" id="UP000785679"/>
    </source>
</evidence>
<proteinExistence type="predicted"/>